<protein>
    <submittedName>
        <fullName evidence="1">Uncharacterized protein</fullName>
    </submittedName>
</protein>
<evidence type="ECO:0000313" key="2">
    <source>
        <dbReference type="Proteomes" id="UP000464178"/>
    </source>
</evidence>
<sequence>MGDWGALQFVELRLTFLAVVALARGNTAKSHHRTTYCGEHVTRFGAIAWAFVTVSNQARKPRPFQVTSDYSVLAWQ</sequence>
<gene>
    <name evidence="1" type="ORF">SOIL9_37750</name>
</gene>
<dbReference type="AlphaFoldDB" id="A0A6P2CYF5"/>
<organism evidence="1 2">
    <name type="scientific">Gemmata massiliana</name>
    <dbReference type="NCBI Taxonomy" id="1210884"/>
    <lineage>
        <taxon>Bacteria</taxon>
        <taxon>Pseudomonadati</taxon>
        <taxon>Planctomycetota</taxon>
        <taxon>Planctomycetia</taxon>
        <taxon>Gemmatales</taxon>
        <taxon>Gemmataceae</taxon>
        <taxon>Gemmata</taxon>
    </lineage>
</organism>
<accession>A0A6P2CYF5</accession>
<dbReference type="Proteomes" id="UP000464178">
    <property type="component" value="Chromosome"/>
</dbReference>
<proteinExistence type="predicted"/>
<evidence type="ECO:0000313" key="1">
    <source>
        <dbReference type="EMBL" id="VTR93939.1"/>
    </source>
</evidence>
<keyword evidence="2" id="KW-1185">Reference proteome</keyword>
<name>A0A6P2CYF5_9BACT</name>
<dbReference type="KEGG" id="gms:SOIL9_37750"/>
<dbReference type="EMBL" id="LR593886">
    <property type="protein sequence ID" value="VTR93939.1"/>
    <property type="molecule type" value="Genomic_DNA"/>
</dbReference>
<reference evidence="1 2" key="1">
    <citation type="submission" date="2019-05" db="EMBL/GenBank/DDBJ databases">
        <authorList>
            <consortium name="Science for Life Laboratories"/>
        </authorList>
    </citation>
    <scope>NUCLEOTIDE SEQUENCE [LARGE SCALE GENOMIC DNA]</scope>
    <source>
        <strain evidence="1">Soil9</strain>
    </source>
</reference>